<dbReference type="PANTHER" id="PTHR44154:SF1">
    <property type="entry name" value="QUINONE OXIDOREDUCTASE"/>
    <property type="match status" value="1"/>
</dbReference>
<dbReference type="OrthoDB" id="9780520at2"/>
<sequence>MRAVQVQQYGAPDVMVTVDLPDPVPDVGELIVDVAVADVIFLDTLLRGGGGAEWGLALPYVGGGAVAGTVSAVGAGVDPSRIGARVVGRSGTQGAYAERVAVKDELSVDLPDDVGVEDAAALSRDGVTALRLLDVTRVGVGDRVLVNAATGGCGALVVQAALARGAAVVGAARGERKLALVRELGAEAVDYTLPGWTEKVVAAFGDEQPTVVLDGAGGTPGQEAFTVLADGGRLVGYGAAGGFWVPDPDDVRRRRLQVDGISGVQLSNGDIRALTVAALEMLRAGAWAPVIRQRYPLEAAVDAHRGLEERTAIGKTLLVVDSGVR</sequence>
<feature type="domain" description="Enoyl reductase (ER)" evidence="2">
    <location>
        <begin position="10"/>
        <end position="318"/>
    </location>
</feature>
<accession>A0A5Q6S3F6</accession>
<reference evidence="3 4" key="1">
    <citation type="submission" date="2019-09" db="EMBL/GenBank/DDBJ databases">
        <title>Mumia zhuanghuii sp. nov. isolated from the intestinal contents of plateau pika (Ochotona curzoniae) in the Qinghai-Tibet plateau of China.</title>
        <authorList>
            <person name="Tian Z."/>
        </authorList>
    </citation>
    <scope>NUCLEOTIDE SEQUENCE [LARGE SCALE GENOMIC DNA]</scope>
    <source>
        <strain evidence="4">350</strain>
    </source>
</reference>
<evidence type="ECO:0000313" key="3">
    <source>
        <dbReference type="EMBL" id="KAA1424912.1"/>
    </source>
</evidence>
<dbReference type="InterPro" id="IPR020843">
    <property type="entry name" value="ER"/>
</dbReference>
<keyword evidence="1" id="KW-0521">NADP</keyword>
<evidence type="ECO:0000259" key="2">
    <source>
        <dbReference type="SMART" id="SM00829"/>
    </source>
</evidence>
<dbReference type="InterPro" id="IPR051603">
    <property type="entry name" value="Zinc-ADH_QOR/CCCR"/>
</dbReference>
<name>A0A5Q6S3F6_9ACTN</name>
<dbReference type="RefSeq" id="WP_149768084.1">
    <property type="nucleotide sequence ID" value="NZ_VDFQ02000001.1"/>
</dbReference>
<protein>
    <submittedName>
        <fullName evidence="3">Zinc-binding dehydrogenase</fullName>
    </submittedName>
</protein>
<comment type="caution">
    <text evidence="3">The sequence shown here is derived from an EMBL/GenBank/DDBJ whole genome shotgun (WGS) entry which is preliminary data.</text>
</comment>
<dbReference type="Gene3D" id="3.90.180.10">
    <property type="entry name" value="Medium-chain alcohol dehydrogenases, catalytic domain"/>
    <property type="match status" value="1"/>
</dbReference>
<dbReference type="Gene3D" id="3.40.50.720">
    <property type="entry name" value="NAD(P)-binding Rossmann-like Domain"/>
    <property type="match status" value="1"/>
</dbReference>
<organism evidence="3 4">
    <name type="scientific">Mumia zhuanghuii</name>
    <dbReference type="NCBI Taxonomy" id="2585211"/>
    <lineage>
        <taxon>Bacteria</taxon>
        <taxon>Bacillati</taxon>
        <taxon>Actinomycetota</taxon>
        <taxon>Actinomycetes</taxon>
        <taxon>Propionibacteriales</taxon>
        <taxon>Nocardioidaceae</taxon>
        <taxon>Mumia</taxon>
    </lineage>
</organism>
<dbReference type="Proteomes" id="UP000307768">
    <property type="component" value="Unassembled WGS sequence"/>
</dbReference>
<dbReference type="InterPro" id="IPR013149">
    <property type="entry name" value="ADH-like_C"/>
</dbReference>
<evidence type="ECO:0000256" key="1">
    <source>
        <dbReference type="ARBA" id="ARBA00022857"/>
    </source>
</evidence>
<dbReference type="InterPro" id="IPR013154">
    <property type="entry name" value="ADH-like_N"/>
</dbReference>
<evidence type="ECO:0000313" key="4">
    <source>
        <dbReference type="Proteomes" id="UP000307768"/>
    </source>
</evidence>
<proteinExistence type="predicted"/>
<dbReference type="Pfam" id="PF00107">
    <property type="entry name" value="ADH_zinc_N"/>
    <property type="match status" value="1"/>
</dbReference>
<dbReference type="AlphaFoldDB" id="A0A5Q6S3F6"/>
<dbReference type="InterPro" id="IPR011032">
    <property type="entry name" value="GroES-like_sf"/>
</dbReference>
<dbReference type="GO" id="GO:0016491">
    <property type="term" value="F:oxidoreductase activity"/>
    <property type="evidence" value="ECO:0007669"/>
    <property type="project" value="InterPro"/>
</dbReference>
<dbReference type="Pfam" id="PF08240">
    <property type="entry name" value="ADH_N"/>
    <property type="match status" value="1"/>
</dbReference>
<dbReference type="EMBL" id="VDFQ02000001">
    <property type="protein sequence ID" value="KAA1424912.1"/>
    <property type="molecule type" value="Genomic_DNA"/>
</dbReference>
<dbReference type="SUPFAM" id="SSF51735">
    <property type="entry name" value="NAD(P)-binding Rossmann-fold domains"/>
    <property type="match status" value="1"/>
</dbReference>
<dbReference type="PANTHER" id="PTHR44154">
    <property type="entry name" value="QUINONE OXIDOREDUCTASE"/>
    <property type="match status" value="1"/>
</dbReference>
<gene>
    <name evidence="3" type="ORF">FE697_003120</name>
</gene>
<dbReference type="InterPro" id="IPR036291">
    <property type="entry name" value="NAD(P)-bd_dom_sf"/>
</dbReference>
<dbReference type="SUPFAM" id="SSF50129">
    <property type="entry name" value="GroES-like"/>
    <property type="match status" value="1"/>
</dbReference>
<dbReference type="SMART" id="SM00829">
    <property type="entry name" value="PKS_ER"/>
    <property type="match status" value="1"/>
</dbReference>